<keyword evidence="1" id="KW-1133">Transmembrane helix</keyword>
<dbReference type="PANTHER" id="PTHR10877:SF194">
    <property type="entry name" value="LOCATION OF VULVA DEFECTIVE 1"/>
    <property type="match status" value="1"/>
</dbReference>
<dbReference type="EMBL" id="JAIWYP010000006">
    <property type="protein sequence ID" value="KAH3806904.1"/>
    <property type="molecule type" value="Genomic_DNA"/>
</dbReference>
<evidence type="ECO:0000256" key="1">
    <source>
        <dbReference type="SAM" id="Phobius"/>
    </source>
</evidence>
<dbReference type="PANTHER" id="PTHR10877">
    <property type="entry name" value="POLYCYSTIN FAMILY MEMBER"/>
    <property type="match status" value="1"/>
</dbReference>
<reference evidence="2" key="1">
    <citation type="journal article" date="2019" name="bioRxiv">
        <title>The Genome of the Zebra Mussel, Dreissena polymorpha: A Resource for Invasive Species Research.</title>
        <authorList>
            <person name="McCartney M.A."/>
            <person name="Auch B."/>
            <person name="Kono T."/>
            <person name="Mallez S."/>
            <person name="Zhang Y."/>
            <person name="Obille A."/>
            <person name="Becker A."/>
            <person name="Abrahante J.E."/>
            <person name="Garbe J."/>
            <person name="Badalamenti J.P."/>
            <person name="Herman A."/>
            <person name="Mangelson H."/>
            <person name="Liachko I."/>
            <person name="Sullivan S."/>
            <person name="Sone E.D."/>
            <person name="Koren S."/>
            <person name="Silverstein K.A.T."/>
            <person name="Beckman K.B."/>
            <person name="Gohl D.M."/>
        </authorList>
    </citation>
    <scope>NUCLEOTIDE SEQUENCE</scope>
    <source>
        <strain evidence="2">Duluth1</strain>
        <tissue evidence="2">Whole animal</tissue>
    </source>
</reference>
<proteinExistence type="predicted"/>
<keyword evidence="1" id="KW-0812">Transmembrane</keyword>
<reference evidence="2" key="2">
    <citation type="submission" date="2020-11" db="EMBL/GenBank/DDBJ databases">
        <authorList>
            <person name="McCartney M.A."/>
            <person name="Auch B."/>
            <person name="Kono T."/>
            <person name="Mallez S."/>
            <person name="Becker A."/>
            <person name="Gohl D.M."/>
            <person name="Silverstein K.A.T."/>
            <person name="Koren S."/>
            <person name="Bechman K.B."/>
            <person name="Herman A."/>
            <person name="Abrahante J.E."/>
            <person name="Garbe J."/>
        </authorList>
    </citation>
    <scope>NUCLEOTIDE SEQUENCE</scope>
    <source>
        <strain evidence="2">Duluth1</strain>
        <tissue evidence="2">Whole animal</tissue>
    </source>
</reference>
<evidence type="ECO:0000313" key="2">
    <source>
        <dbReference type="EMBL" id="KAH3806904.1"/>
    </source>
</evidence>
<evidence type="ECO:0000313" key="3">
    <source>
        <dbReference type="Proteomes" id="UP000828390"/>
    </source>
</evidence>
<dbReference type="GO" id="GO:0050982">
    <property type="term" value="P:detection of mechanical stimulus"/>
    <property type="evidence" value="ECO:0007669"/>
    <property type="project" value="TreeGrafter"/>
</dbReference>
<dbReference type="GO" id="GO:0016020">
    <property type="term" value="C:membrane"/>
    <property type="evidence" value="ECO:0007669"/>
    <property type="project" value="TreeGrafter"/>
</dbReference>
<organism evidence="2 3">
    <name type="scientific">Dreissena polymorpha</name>
    <name type="common">Zebra mussel</name>
    <name type="synonym">Mytilus polymorpha</name>
    <dbReference type="NCBI Taxonomy" id="45954"/>
    <lineage>
        <taxon>Eukaryota</taxon>
        <taxon>Metazoa</taxon>
        <taxon>Spiralia</taxon>
        <taxon>Lophotrochozoa</taxon>
        <taxon>Mollusca</taxon>
        <taxon>Bivalvia</taxon>
        <taxon>Autobranchia</taxon>
        <taxon>Heteroconchia</taxon>
        <taxon>Euheterodonta</taxon>
        <taxon>Imparidentia</taxon>
        <taxon>Neoheterodontei</taxon>
        <taxon>Myida</taxon>
        <taxon>Dreissenoidea</taxon>
        <taxon>Dreissenidae</taxon>
        <taxon>Dreissena</taxon>
    </lineage>
</organism>
<gene>
    <name evidence="2" type="ORF">DPMN_135233</name>
</gene>
<sequence>MRKVLTLISLCSLIWDDTLRTFVCACCQGLKLPYQCTYLAWFLVFLIWFLCAFFIMLYSMEWGKKKSEEWLTTFFLSCFQSIFCLDPVKVTIALADFKRKVSSLISMCGPHWLIWNDTLLKCTLRSDLMYLVLNVFFLFACERSARFSSKFLNICVCR</sequence>
<comment type="caution">
    <text evidence="2">The sequence shown here is derived from an EMBL/GenBank/DDBJ whole genome shotgun (WGS) entry which is preliminary data.</text>
</comment>
<feature type="transmembrane region" description="Helical" evidence="1">
    <location>
        <begin position="70"/>
        <end position="95"/>
    </location>
</feature>
<accession>A0A9D4FX75</accession>
<feature type="transmembrane region" description="Helical" evidence="1">
    <location>
        <begin position="37"/>
        <end position="58"/>
    </location>
</feature>
<keyword evidence="3" id="KW-1185">Reference proteome</keyword>
<dbReference type="AlphaFoldDB" id="A0A9D4FX75"/>
<name>A0A9D4FX75_DREPO</name>
<dbReference type="Proteomes" id="UP000828390">
    <property type="component" value="Unassembled WGS sequence"/>
</dbReference>
<dbReference type="InterPro" id="IPR051223">
    <property type="entry name" value="Polycystin"/>
</dbReference>
<protein>
    <submittedName>
        <fullName evidence="2">Uncharacterized protein</fullName>
    </submittedName>
</protein>
<dbReference type="GO" id="GO:0005262">
    <property type="term" value="F:calcium channel activity"/>
    <property type="evidence" value="ECO:0007669"/>
    <property type="project" value="TreeGrafter"/>
</dbReference>
<keyword evidence="1" id="KW-0472">Membrane</keyword>